<evidence type="ECO:0000313" key="3">
    <source>
        <dbReference type="Proteomes" id="UP000006764"/>
    </source>
</evidence>
<dbReference type="EMBL" id="CP004387">
    <property type="protein sequence ID" value="AJD49696.1"/>
    <property type="molecule type" value="Genomic_DNA"/>
</dbReference>
<reference evidence="2 3" key="1">
    <citation type="journal article" date="2012" name="J. Bacteriol.">
        <title>Genome sequence of an alkane-degrading bacterium, Alcanivorax pacificus type strain W11-5, isolated from deep sea sediment.</title>
        <authorList>
            <person name="Lai Q."/>
            <person name="Shao Z."/>
        </authorList>
    </citation>
    <scope>NUCLEOTIDE SEQUENCE [LARGE SCALE GENOMIC DNA]</scope>
    <source>
        <strain evidence="2 3">W11-5</strain>
    </source>
</reference>
<organism evidence="2 3">
    <name type="scientific">Isoalcanivorax pacificus W11-5</name>
    <dbReference type="NCBI Taxonomy" id="391936"/>
    <lineage>
        <taxon>Bacteria</taxon>
        <taxon>Pseudomonadati</taxon>
        <taxon>Pseudomonadota</taxon>
        <taxon>Gammaproteobacteria</taxon>
        <taxon>Oceanospirillales</taxon>
        <taxon>Alcanivoracaceae</taxon>
        <taxon>Isoalcanivorax</taxon>
    </lineage>
</organism>
<dbReference type="AlphaFoldDB" id="A0A0B4XR72"/>
<dbReference type="Proteomes" id="UP000006764">
    <property type="component" value="Chromosome"/>
</dbReference>
<dbReference type="Pfam" id="PF14279">
    <property type="entry name" value="HNH_5"/>
    <property type="match status" value="1"/>
</dbReference>
<gene>
    <name evidence="2" type="ORF">S7S_16420</name>
</gene>
<dbReference type="InterPro" id="IPR029471">
    <property type="entry name" value="HNH_5"/>
</dbReference>
<evidence type="ECO:0000259" key="1">
    <source>
        <dbReference type="Pfam" id="PF14279"/>
    </source>
</evidence>
<evidence type="ECO:0000313" key="2">
    <source>
        <dbReference type="EMBL" id="AJD49696.1"/>
    </source>
</evidence>
<proteinExistence type="predicted"/>
<name>A0A0B4XR72_9GAMM</name>
<dbReference type="HOGENOM" id="CLU_715377_0_0_6"/>
<accession>A0A0B4XR72</accession>
<sequence length="394" mass="43456">MDSTFTCLYCGKAKPQNESSLEHAIPQFMGGEYAPQIFQLTNVCKTCNNNLGLWVDASYAKSWFITNYLAEAARLLCTKPDDPGLPLRCMGKAQIPNLDVPDEHVAEHWIGPSGETITWIRPNDERMDSYTGGNPIDTKKKPSVAYFFPVSESPEKHTLGLRSFHRSLEKRKARKILCAELRDPNGAKVDPKVWGFDSPTADDVLNREAIRTAIHAGNIPMQVVVNTKFDQRFMCKLSLGIGYSLFGEDFLTHATASEARKGVWRPSDGTKSAMRGTSTLFACDTPFAKVVGYPGAVAIIVMKSGPSWSMCVSIDEKIPFIIELGPGSMTSQHVNSEEGYALLLFPYRENCVELTMAALIAHRLEVMKHSALEQIDLIRGAASQFDAQLAASSP</sequence>
<protein>
    <recommendedName>
        <fullName evidence="1">HNH endonuclease 5 domain-containing protein</fullName>
    </recommendedName>
</protein>
<feature type="domain" description="HNH endonuclease 5" evidence="1">
    <location>
        <begin position="7"/>
        <end position="62"/>
    </location>
</feature>
<keyword evidence="3" id="KW-1185">Reference proteome</keyword>
<dbReference type="KEGG" id="apac:S7S_16420"/>